<dbReference type="Proteomes" id="UP001165653">
    <property type="component" value="Unassembled WGS sequence"/>
</dbReference>
<organism evidence="1 2">
    <name type="scientific">Luteolibacter rhizosphaerae</name>
    <dbReference type="NCBI Taxonomy" id="2989719"/>
    <lineage>
        <taxon>Bacteria</taxon>
        <taxon>Pseudomonadati</taxon>
        <taxon>Verrucomicrobiota</taxon>
        <taxon>Verrucomicrobiia</taxon>
        <taxon>Verrucomicrobiales</taxon>
        <taxon>Verrucomicrobiaceae</taxon>
        <taxon>Luteolibacter</taxon>
    </lineage>
</organism>
<dbReference type="SUPFAM" id="SSF53474">
    <property type="entry name" value="alpha/beta-Hydrolases"/>
    <property type="match status" value="1"/>
</dbReference>
<sequence length="340" mass="38251">MRLLSILLLPSLALAYEDPAPKRYDLQARASAIDPQAKEHPEISFAFTKDGKPADLQHACVDTRVPDQGKLVIWLMGHNQGLFERVSSYGLHAIQVHYANGWFSQLYSGAPPADDLYLSKIRLEAATGEDLSDKVSIPKPDSIMGRSVAFVKWLDRENPQGGWKQFLTEDGKDLRWEKVILSGISHGSTTAARMAKQVKVDRVVMFSGPRDQYEAWQSLPSATPGKRFFAFTHVLDDGWENDHYCRSWQMLKLQDYGPLVNVENTPPPFGNSRRLISDADVKGDAKRAHSGVVPGGQAPKDEKGKYLHEEVWRYLFTHPVEQTGEPVPADPDCRMEQRKK</sequence>
<evidence type="ECO:0008006" key="3">
    <source>
        <dbReference type="Google" id="ProtNLM"/>
    </source>
</evidence>
<reference evidence="1" key="1">
    <citation type="submission" date="2022-10" db="EMBL/GenBank/DDBJ databases">
        <title>Luteolibacter sp. GHJ8, whole genome shotgun sequencing project.</title>
        <authorList>
            <person name="Zhao G."/>
            <person name="Shen L."/>
        </authorList>
    </citation>
    <scope>NUCLEOTIDE SEQUENCE</scope>
    <source>
        <strain evidence="1">GHJ8</strain>
    </source>
</reference>
<dbReference type="EMBL" id="JAPDDR010000010">
    <property type="protein sequence ID" value="MCW1915640.1"/>
    <property type="molecule type" value="Genomic_DNA"/>
</dbReference>
<evidence type="ECO:0000313" key="1">
    <source>
        <dbReference type="EMBL" id="MCW1915640.1"/>
    </source>
</evidence>
<keyword evidence="2" id="KW-1185">Reference proteome</keyword>
<dbReference type="NCBIfam" id="NF047580">
    <property type="entry name" value="BPSS1187_fam"/>
    <property type="match status" value="1"/>
</dbReference>
<proteinExistence type="predicted"/>
<accession>A0ABT3G718</accession>
<dbReference type="InterPro" id="IPR058180">
    <property type="entry name" value="BPSS1187-like"/>
</dbReference>
<dbReference type="InterPro" id="IPR029058">
    <property type="entry name" value="AB_hydrolase_fold"/>
</dbReference>
<comment type="caution">
    <text evidence="1">The sequence shown here is derived from an EMBL/GenBank/DDBJ whole genome shotgun (WGS) entry which is preliminary data.</text>
</comment>
<dbReference type="RefSeq" id="WP_264515194.1">
    <property type="nucleotide sequence ID" value="NZ_JAPDDR010000010.1"/>
</dbReference>
<name>A0ABT3G718_9BACT</name>
<gene>
    <name evidence="1" type="ORF">OJ996_18790</name>
</gene>
<protein>
    <recommendedName>
        <fullName evidence="3">Alpha/beta hydrolase</fullName>
    </recommendedName>
</protein>
<evidence type="ECO:0000313" key="2">
    <source>
        <dbReference type="Proteomes" id="UP001165653"/>
    </source>
</evidence>